<organism evidence="2">
    <name type="scientific">viral metagenome</name>
    <dbReference type="NCBI Taxonomy" id="1070528"/>
    <lineage>
        <taxon>unclassified sequences</taxon>
        <taxon>metagenomes</taxon>
        <taxon>organismal metagenomes</taxon>
    </lineage>
</organism>
<sequence>MAAHEERKQIFDTIKALVKPEQEEIFRIIRKLKVPYSENSNGIFFDLSSLSDDAFEQIKEYIQYCLKTRQEHEDRLKELETIRIQNEQYQE</sequence>
<dbReference type="InterPro" id="IPR038336">
    <property type="entry name" value="NET_sf"/>
</dbReference>
<dbReference type="Pfam" id="PF17035">
    <property type="entry name" value="BET"/>
    <property type="match status" value="1"/>
</dbReference>
<proteinExistence type="predicted"/>
<dbReference type="EMBL" id="MN739596">
    <property type="protein sequence ID" value="QHT14887.1"/>
    <property type="molecule type" value="Genomic_DNA"/>
</dbReference>
<protein>
    <recommendedName>
        <fullName evidence="1">NET domain-containing protein</fullName>
    </recommendedName>
</protein>
<accession>A0A6C0DEE0</accession>
<dbReference type="InterPro" id="IPR027353">
    <property type="entry name" value="NET_dom"/>
</dbReference>
<dbReference type="Gene3D" id="1.20.1270.220">
    <property type="match status" value="1"/>
</dbReference>
<reference evidence="2" key="1">
    <citation type="journal article" date="2020" name="Nature">
        <title>Giant virus diversity and host interactions through global metagenomics.</title>
        <authorList>
            <person name="Schulz F."/>
            <person name="Roux S."/>
            <person name="Paez-Espino D."/>
            <person name="Jungbluth S."/>
            <person name="Walsh D.A."/>
            <person name="Denef V.J."/>
            <person name="McMahon K.D."/>
            <person name="Konstantinidis K.T."/>
            <person name="Eloe-Fadrosh E.A."/>
            <person name="Kyrpides N.C."/>
            <person name="Woyke T."/>
        </authorList>
    </citation>
    <scope>NUCLEOTIDE SEQUENCE</scope>
    <source>
        <strain evidence="2">GVMAG-M-3300023174-141</strain>
    </source>
</reference>
<dbReference type="AlphaFoldDB" id="A0A6C0DEE0"/>
<evidence type="ECO:0000313" key="2">
    <source>
        <dbReference type="EMBL" id="QHT14887.1"/>
    </source>
</evidence>
<feature type="domain" description="NET" evidence="1">
    <location>
        <begin position="4"/>
        <end position="63"/>
    </location>
</feature>
<evidence type="ECO:0000259" key="1">
    <source>
        <dbReference type="Pfam" id="PF17035"/>
    </source>
</evidence>
<name>A0A6C0DEE0_9ZZZZ</name>